<keyword evidence="2" id="KW-1185">Reference proteome</keyword>
<organism evidence="1 2">
    <name type="scientific">Salix brachista</name>
    <dbReference type="NCBI Taxonomy" id="2182728"/>
    <lineage>
        <taxon>Eukaryota</taxon>
        <taxon>Viridiplantae</taxon>
        <taxon>Streptophyta</taxon>
        <taxon>Embryophyta</taxon>
        <taxon>Tracheophyta</taxon>
        <taxon>Spermatophyta</taxon>
        <taxon>Magnoliopsida</taxon>
        <taxon>eudicotyledons</taxon>
        <taxon>Gunneridae</taxon>
        <taxon>Pentapetalae</taxon>
        <taxon>rosids</taxon>
        <taxon>fabids</taxon>
        <taxon>Malpighiales</taxon>
        <taxon>Salicaceae</taxon>
        <taxon>Saliceae</taxon>
        <taxon>Salix</taxon>
    </lineage>
</organism>
<sequence>MGFHHMICLKRLKMELRHRNLTAVHAGLEKGLRFLKAEETRELTEKPAIVVSGHHGKLQIEDLRLLIDEGGGGFENKPVAARGRPFLLPSDKQPLYFTS</sequence>
<dbReference type="Proteomes" id="UP000326939">
    <property type="component" value="Chromosome 14"/>
</dbReference>
<protein>
    <submittedName>
        <fullName evidence="1">Uncharacterized protein</fullName>
    </submittedName>
</protein>
<dbReference type="AlphaFoldDB" id="A0A5N5K6I2"/>
<evidence type="ECO:0000313" key="1">
    <source>
        <dbReference type="EMBL" id="KAB5527069.1"/>
    </source>
</evidence>
<evidence type="ECO:0000313" key="2">
    <source>
        <dbReference type="Proteomes" id="UP000326939"/>
    </source>
</evidence>
<comment type="caution">
    <text evidence="1">The sequence shown here is derived from an EMBL/GenBank/DDBJ whole genome shotgun (WGS) entry which is preliminary data.</text>
</comment>
<accession>A0A5N5K6I2</accession>
<name>A0A5N5K6I2_9ROSI</name>
<dbReference type="EMBL" id="VDCV01000014">
    <property type="protein sequence ID" value="KAB5527069.1"/>
    <property type="molecule type" value="Genomic_DNA"/>
</dbReference>
<proteinExistence type="predicted"/>
<reference evidence="2" key="1">
    <citation type="journal article" date="2019" name="Gigascience">
        <title>De novo genome assembly of the endangered Acer yangbiense, a plant species with extremely small populations endemic to Yunnan Province, China.</title>
        <authorList>
            <person name="Yang J."/>
            <person name="Wariss H.M."/>
            <person name="Tao L."/>
            <person name="Zhang R."/>
            <person name="Yun Q."/>
            <person name="Hollingsworth P."/>
            <person name="Dao Z."/>
            <person name="Luo G."/>
            <person name="Guo H."/>
            <person name="Ma Y."/>
            <person name="Sun W."/>
        </authorList>
    </citation>
    <scope>NUCLEOTIDE SEQUENCE [LARGE SCALE GENOMIC DNA]</scope>
    <source>
        <strain evidence="2">cv. br00</strain>
    </source>
</reference>
<dbReference type="PANTHER" id="PTHR47474:SF1">
    <property type="entry name" value="TYROSINE-PROTEIN PHOSPHATASE RLPH2"/>
    <property type="match status" value="1"/>
</dbReference>
<gene>
    <name evidence="1" type="ORF">DKX38_020916</name>
</gene>
<dbReference type="PANTHER" id="PTHR47474">
    <property type="entry name" value="TYROSINE-PROTEIN PHOSPHATASE RLPH2"/>
    <property type="match status" value="1"/>
</dbReference>